<feature type="transmembrane region" description="Helical" evidence="1">
    <location>
        <begin position="26"/>
        <end position="49"/>
    </location>
</feature>
<dbReference type="GO" id="GO:0016746">
    <property type="term" value="F:acyltransferase activity"/>
    <property type="evidence" value="ECO:0007669"/>
    <property type="project" value="UniProtKB-KW"/>
</dbReference>
<feature type="domain" description="Acyltransferase 3" evidence="2">
    <location>
        <begin position="21"/>
        <end position="370"/>
    </location>
</feature>
<dbReference type="Proteomes" id="UP001056035">
    <property type="component" value="Chromosome"/>
</dbReference>
<evidence type="ECO:0000256" key="1">
    <source>
        <dbReference type="SAM" id="Phobius"/>
    </source>
</evidence>
<feature type="transmembrane region" description="Helical" evidence="1">
    <location>
        <begin position="164"/>
        <end position="183"/>
    </location>
</feature>
<dbReference type="InterPro" id="IPR050879">
    <property type="entry name" value="Acyltransferase_3"/>
</dbReference>
<organism evidence="3 4">
    <name type="scientific">Paraconexibacter antarcticus</name>
    <dbReference type="NCBI Taxonomy" id="2949664"/>
    <lineage>
        <taxon>Bacteria</taxon>
        <taxon>Bacillati</taxon>
        <taxon>Actinomycetota</taxon>
        <taxon>Thermoleophilia</taxon>
        <taxon>Solirubrobacterales</taxon>
        <taxon>Paraconexibacteraceae</taxon>
        <taxon>Paraconexibacter</taxon>
    </lineage>
</organism>
<dbReference type="RefSeq" id="WP_254573276.1">
    <property type="nucleotide sequence ID" value="NZ_CP098502.1"/>
</dbReference>
<accession>A0ABY5DX55</accession>
<keyword evidence="1" id="KW-1133">Transmembrane helix</keyword>
<keyword evidence="3" id="KW-0012">Acyltransferase</keyword>
<keyword evidence="1" id="KW-0472">Membrane</keyword>
<dbReference type="PANTHER" id="PTHR23028:SF53">
    <property type="entry name" value="ACYL_TRANSF_3 DOMAIN-CONTAINING PROTEIN"/>
    <property type="match status" value="1"/>
</dbReference>
<keyword evidence="1" id="KW-0812">Transmembrane</keyword>
<dbReference type="EMBL" id="CP098502">
    <property type="protein sequence ID" value="UTI66608.1"/>
    <property type="molecule type" value="Genomic_DNA"/>
</dbReference>
<feature type="transmembrane region" description="Helical" evidence="1">
    <location>
        <begin position="252"/>
        <end position="274"/>
    </location>
</feature>
<sequence>MNEAADRIERGHPDGYFVLGDALRGIACIVVVLYHATLGAALHLGGAYAGDPIHSFGAWSFVTLRIGSPTVYVFFALSGYLVGGPWVRSWLGDRPPPRVPRYLARRARRILPAFWLIIAFRLVDKGAYGLTGAQVVGSFLCLQTFFGADHQALMSQGWTVNVEAFFYVTVPLLFLLAAQLRPVASLPRASRRRALVGFLGAWSVAGIALRTQTEPAGPLGHSVIALGWAFAPGMVAAAYETELKALLPGRQAFGRAVGLGMIGAAIAAEALVVGFQIDDGKLASEVAHFACGAGFVGGALVYEWSGVRIPRTFDNPVVHALGRWSYGIYLLHLTVGQHILQDASPTLGPHKLLAELTFGMVFGTMLIAAAMWRLWEEPWLDGRLPWRPKPAAAAA</sequence>
<evidence type="ECO:0000313" key="4">
    <source>
        <dbReference type="Proteomes" id="UP001056035"/>
    </source>
</evidence>
<proteinExistence type="predicted"/>
<gene>
    <name evidence="3" type="ORF">NBH00_10440</name>
</gene>
<feature type="transmembrane region" description="Helical" evidence="1">
    <location>
        <begin position="195"/>
        <end position="213"/>
    </location>
</feature>
<feature type="transmembrane region" description="Helical" evidence="1">
    <location>
        <begin position="286"/>
        <end position="304"/>
    </location>
</feature>
<feature type="transmembrane region" description="Helical" evidence="1">
    <location>
        <begin position="69"/>
        <end position="87"/>
    </location>
</feature>
<feature type="transmembrane region" description="Helical" evidence="1">
    <location>
        <begin position="219"/>
        <end position="240"/>
    </location>
</feature>
<keyword evidence="3" id="KW-0808">Transferase</keyword>
<dbReference type="InterPro" id="IPR002656">
    <property type="entry name" value="Acyl_transf_3_dom"/>
</dbReference>
<dbReference type="Pfam" id="PF01757">
    <property type="entry name" value="Acyl_transf_3"/>
    <property type="match status" value="1"/>
</dbReference>
<reference evidence="3 4" key="1">
    <citation type="submission" date="2022-06" db="EMBL/GenBank/DDBJ databases">
        <title>Paraconexibacter antarcticus.</title>
        <authorList>
            <person name="Kim C.S."/>
        </authorList>
    </citation>
    <scope>NUCLEOTIDE SEQUENCE [LARGE SCALE GENOMIC DNA]</scope>
    <source>
        <strain evidence="3 4">02-257</strain>
    </source>
</reference>
<dbReference type="PANTHER" id="PTHR23028">
    <property type="entry name" value="ACETYLTRANSFERASE"/>
    <property type="match status" value="1"/>
</dbReference>
<evidence type="ECO:0000313" key="3">
    <source>
        <dbReference type="EMBL" id="UTI66608.1"/>
    </source>
</evidence>
<keyword evidence="4" id="KW-1185">Reference proteome</keyword>
<feature type="transmembrane region" description="Helical" evidence="1">
    <location>
        <begin position="352"/>
        <end position="375"/>
    </location>
</feature>
<evidence type="ECO:0000259" key="2">
    <source>
        <dbReference type="Pfam" id="PF01757"/>
    </source>
</evidence>
<protein>
    <submittedName>
        <fullName evidence="3">Acyltransferase</fullName>
    </submittedName>
</protein>
<name>A0ABY5DX55_9ACTN</name>